<keyword evidence="4 7" id="KW-0472">Membrane</keyword>
<evidence type="ECO:0000256" key="4">
    <source>
        <dbReference type="ARBA" id="ARBA00023136"/>
    </source>
</evidence>
<dbReference type="InterPro" id="IPR052337">
    <property type="entry name" value="SAT4-like"/>
</dbReference>
<evidence type="ECO:0000256" key="6">
    <source>
        <dbReference type="SAM" id="MobiDB-lite"/>
    </source>
</evidence>
<evidence type="ECO:0000256" key="2">
    <source>
        <dbReference type="ARBA" id="ARBA00022692"/>
    </source>
</evidence>
<proteinExistence type="inferred from homology"/>
<dbReference type="OrthoDB" id="5401779at2759"/>
<comment type="subcellular location">
    <subcellularLocation>
        <location evidence="1">Membrane</location>
        <topology evidence="1">Multi-pass membrane protein</topology>
    </subcellularLocation>
</comment>
<feature type="transmembrane region" description="Helical" evidence="7">
    <location>
        <begin position="16"/>
        <end position="37"/>
    </location>
</feature>
<feature type="region of interest" description="Disordered" evidence="6">
    <location>
        <begin position="285"/>
        <end position="311"/>
    </location>
</feature>
<feature type="domain" description="Rhodopsin" evidence="8">
    <location>
        <begin position="33"/>
        <end position="268"/>
    </location>
</feature>
<keyword evidence="3 7" id="KW-1133">Transmembrane helix</keyword>
<accession>A0A1E1LV61</accession>
<comment type="similarity">
    <text evidence="5">Belongs to the SAT4 family.</text>
</comment>
<keyword evidence="10" id="KW-1185">Reference proteome</keyword>
<organism evidence="9 10">
    <name type="scientific">Rhynchosporium agropyri</name>
    <dbReference type="NCBI Taxonomy" id="914238"/>
    <lineage>
        <taxon>Eukaryota</taxon>
        <taxon>Fungi</taxon>
        <taxon>Dikarya</taxon>
        <taxon>Ascomycota</taxon>
        <taxon>Pezizomycotina</taxon>
        <taxon>Leotiomycetes</taxon>
        <taxon>Helotiales</taxon>
        <taxon>Ploettnerulaceae</taxon>
        <taxon>Rhynchosporium</taxon>
    </lineage>
</organism>
<feature type="compositionally biased region" description="Polar residues" evidence="6">
    <location>
        <begin position="285"/>
        <end position="294"/>
    </location>
</feature>
<dbReference type="EMBL" id="FJUX01000214">
    <property type="protein sequence ID" value="CZT13799.1"/>
    <property type="molecule type" value="Genomic_DNA"/>
</dbReference>
<dbReference type="AlphaFoldDB" id="A0A1E1LV61"/>
<evidence type="ECO:0000313" key="10">
    <source>
        <dbReference type="Proteomes" id="UP000178912"/>
    </source>
</evidence>
<feature type="transmembrane region" description="Helical" evidence="7">
    <location>
        <begin position="49"/>
        <end position="74"/>
    </location>
</feature>
<evidence type="ECO:0000313" key="9">
    <source>
        <dbReference type="EMBL" id="CZT13799.1"/>
    </source>
</evidence>
<feature type="transmembrane region" description="Helical" evidence="7">
    <location>
        <begin position="128"/>
        <end position="148"/>
    </location>
</feature>
<feature type="transmembrane region" description="Helical" evidence="7">
    <location>
        <begin position="205"/>
        <end position="223"/>
    </location>
</feature>
<evidence type="ECO:0000256" key="7">
    <source>
        <dbReference type="SAM" id="Phobius"/>
    </source>
</evidence>
<protein>
    <submittedName>
        <fullName evidence="9">Related to integral membrane protein</fullName>
    </submittedName>
</protein>
<evidence type="ECO:0000256" key="3">
    <source>
        <dbReference type="ARBA" id="ARBA00022989"/>
    </source>
</evidence>
<reference evidence="10" key="1">
    <citation type="submission" date="2016-03" db="EMBL/GenBank/DDBJ databases">
        <authorList>
            <person name="Guldener U."/>
        </authorList>
    </citation>
    <scope>NUCLEOTIDE SEQUENCE [LARGE SCALE GENOMIC DNA]</scope>
    <source>
        <strain evidence="10">04CH-RAC-A.6.1</strain>
    </source>
</reference>
<name>A0A1E1LV61_9HELO</name>
<dbReference type="PANTHER" id="PTHR33048:SF55">
    <property type="entry name" value="INTEGRAL MEMBRANE PROTEIN"/>
    <property type="match status" value="1"/>
</dbReference>
<feature type="transmembrane region" description="Helical" evidence="7">
    <location>
        <begin position="172"/>
        <end position="193"/>
    </location>
</feature>
<evidence type="ECO:0000256" key="5">
    <source>
        <dbReference type="ARBA" id="ARBA00038359"/>
    </source>
</evidence>
<dbReference type="Pfam" id="PF20684">
    <property type="entry name" value="Fung_rhodopsin"/>
    <property type="match status" value="1"/>
</dbReference>
<dbReference type="PANTHER" id="PTHR33048">
    <property type="entry name" value="PTH11-LIKE INTEGRAL MEMBRANE PROTEIN (AFU_ORTHOLOGUE AFUA_5G11245)"/>
    <property type="match status" value="1"/>
</dbReference>
<evidence type="ECO:0000259" key="8">
    <source>
        <dbReference type="Pfam" id="PF20684"/>
    </source>
</evidence>
<feature type="transmembrane region" description="Helical" evidence="7">
    <location>
        <begin position="94"/>
        <end position="116"/>
    </location>
</feature>
<gene>
    <name evidence="9" type="ORF">RAG0_17297</name>
</gene>
<keyword evidence="2 7" id="KW-0812">Transmembrane</keyword>
<dbReference type="GO" id="GO:0016020">
    <property type="term" value="C:membrane"/>
    <property type="evidence" value="ECO:0007669"/>
    <property type="project" value="UniProtKB-SubCell"/>
</dbReference>
<sequence>MAASGNLPGASNSLQVQIPCIIFFVLTPIFIAVRLWSRIHMRAGLRWDDWTILVSFVFSMTVSILIMLSCHYGFGQHIKNLTPYNRKMTLQTFWIAQGFYKLTINLTKASILLLYLRIFVQKPFRIACNMMLAIILAYMAATWFATIFQCNPIPRAWNKTIPGTCIDLTKNWYANAGFSIATDLIILVLPMPLLWQSRLPLNQKAALMGVFALGAFVVVTSIFRMQTLDFSTKTPDITYDILSSLWTMVEPNVAIVCACLPMCRLPLTMLFPTVFPPKTIKSTSYASGPRSKNGNYGHAGTAKNEWVPSRGGAKEERAINLTSVSRGLGDDNSEEFIFHDKDTAMNYTDGKRIHKVTDYTVTYEDDDTNTIGREKVQEEVSKV</sequence>
<evidence type="ECO:0000256" key="1">
    <source>
        <dbReference type="ARBA" id="ARBA00004141"/>
    </source>
</evidence>
<dbReference type="InterPro" id="IPR049326">
    <property type="entry name" value="Rhodopsin_dom_fungi"/>
</dbReference>
<dbReference type="Proteomes" id="UP000178912">
    <property type="component" value="Unassembled WGS sequence"/>
</dbReference>